<protein>
    <submittedName>
        <fullName evidence="2">Uncharacterized protein</fullName>
    </submittedName>
</protein>
<feature type="transmembrane region" description="Helical" evidence="1">
    <location>
        <begin position="85"/>
        <end position="103"/>
    </location>
</feature>
<accession>A0A8D8YZ55</accession>
<proteinExistence type="predicted"/>
<dbReference type="EMBL" id="HBUF01405384">
    <property type="protein sequence ID" value="CAG6737930.1"/>
    <property type="molecule type" value="Transcribed_RNA"/>
</dbReference>
<reference evidence="2" key="1">
    <citation type="submission" date="2021-05" db="EMBL/GenBank/DDBJ databases">
        <authorList>
            <person name="Alioto T."/>
            <person name="Alioto T."/>
            <person name="Gomez Garrido J."/>
        </authorList>
    </citation>
    <scope>NUCLEOTIDE SEQUENCE</scope>
</reference>
<dbReference type="AlphaFoldDB" id="A0A8D8YZ55"/>
<feature type="transmembrane region" description="Helical" evidence="1">
    <location>
        <begin position="53"/>
        <end position="73"/>
    </location>
</feature>
<keyword evidence="1" id="KW-0472">Membrane</keyword>
<evidence type="ECO:0000313" key="2">
    <source>
        <dbReference type="EMBL" id="CAG6737930.1"/>
    </source>
</evidence>
<keyword evidence="1" id="KW-0812">Transmembrane</keyword>
<name>A0A8D8YZ55_9HEMI</name>
<evidence type="ECO:0000256" key="1">
    <source>
        <dbReference type="SAM" id="Phobius"/>
    </source>
</evidence>
<organism evidence="2">
    <name type="scientific">Cacopsylla melanoneura</name>
    <dbReference type="NCBI Taxonomy" id="428564"/>
    <lineage>
        <taxon>Eukaryota</taxon>
        <taxon>Metazoa</taxon>
        <taxon>Ecdysozoa</taxon>
        <taxon>Arthropoda</taxon>
        <taxon>Hexapoda</taxon>
        <taxon>Insecta</taxon>
        <taxon>Pterygota</taxon>
        <taxon>Neoptera</taxon>
        <taxon>Paraneoptera</taxon>
        <taxon>Hemiptera</taxon>
        <taxon>Sternorrhyncha</taxon>
        <taxon>Psylloidea</taxon>
        <taxon>Psyllidae</taxon>
        <taxon>Psyllinae</taxon>
        <taxon>Cacopsylla</taxon>
    </lineage>
</organism>
<keyword evidence="1" id="KW-1133">Transmembrane helix</keyword>
<sequence length="173" mass="20161">MLTPGRYRQYQHSYSLSLLLTRLSGPRKNPNHSDKLSALLGFKIQTQVSCMSIIIIIFLLFHTVLCCYGLNFWEVPGVHRTPEVFPSWMLFSGCFYSTFRTIWAVPNTTAFWRVNRLWFPGSCLIASQVVCEIRPVAPITTGITTVFIFHKRWISIWRSLYFKRFSASFCMML</sequence>